<keyword evidence="3" id="KW-1185">Reference proteome</keyword>
<evidence type="ECO:0000259" key="1">
    <source>
        <dbReference type="Pfam" id="PF23191"/>
    </source>
</evidence>
<reference evidence="2 3" key="1">
    <citation type="journal article" date="2007" name="Nature">
        <title>Evolution of genes and genomes on the Drosophila phylogeny.</title>
        <authorList>
            <consortium name="Drosophila 12 Genomes Consortium"/>
            <person name="Clark A.G."/>
            <person name="Eisen M.B."/>
            <person name="Smith D.R."/>
            <person name="Bergman C.M."/>
            <person name="Oliver B."/>
            <person name="Markow T.A."/>
            <person name="Kaufman T.C."/>
            <person name="Kellis M."/>
            <person name="Gelbart W."/>
            <person name="Iyer V.N."/>
            <person name="Pollard D.A."/>
            <person name="Sackton T.B."/>
            <person name="Larracuente A.M."/>
            <person name="Singh N.D."/>
            <person name="Abad J.P."/>
            <person name="Abt D.N."/>
            <person name="Adryan B."/>
            <person name="Aguade M."/>
            <person name="Akashi H."/>
            <person name="Anderson W.W."/>
            <person name="Aquadro C.F."/>
            <person name="Ardell D.H."/>
            <person name="Arguello R."/>
            <person name="Artieri C.G."/>
            <person name="Barbash D.A."/>
            <person name="Barker D."/>
            <person name="Barsanti P."/>
            <person name="Batterham P."/>
            <person name="Batzoglou S."/>
            <person name="Begun D."/>
            <person name="Bhutkar A."/>
            <person name="Blanco E."/>
            <person name="Bosak S.A."/>
            <person name="Bradley R.K."/>
            <person name="Brand A.D."/>
            <person name="Brent M.R."/>
            <person name="Brooks A.N."/>
            <person name="Brown R.H."/>
            <person name="Butlin R.K."/>
            <person name="Caggese C."/>
            <person name="Calvi B.R."/>
            <person name="Bernardo de Carvalho A."/>
            <person name="Caspi A."/>
            <person name="Castrezana S."/>
            <person name="Celniker S.E."/>
            <person name="Chang J.L."/>
            <person name="Chapple C."/>
            <person name="Chatterji S."/>
            <person name="Chinwalla A."/>
            <person name="Civetta A."/>
            <person name="Clifton S.W."/>
            <person name="Comeron J.M."/>
            <person name="Costello J.C."/>
            <person name="Coyne J.A."/>
            <person name="Daub J."/>
            <person name="David R.G."/>
            <person name="Delcher A.L."/>
            <person name="Delehaunty K."/>
            <person name="Do C.B."/>
            <person name="Ebling H."/>
            <person name="Edwards K."/>
            <person name="Eickbush T."/>
            <person name="Evans J.D."/>
            <person name="Filipski A."/>
            <person name="Findeiss S."/>
            <person name="Freyhult E."/>
            <person name="Fulton L."/>
            <person name="Fulton R."/>
            <person name="Garcia A.C."/>
            <person name="Gardiner A."/>
            <person name="Garfield D.A."/>
            <person name="Garvin B.E."/>
            <person name="Gibson G."/>
            <person name="Gilbert D."/>
            <person name="Gnerre S."/>
            <person name="Godfrey J."/>
            <person name="Good R."/>
            <person name="Gotea V."/>
            <person name="Gravely B."/>
            <person name="Greenberg A.J."/>
            <person name="Griffiths-Jones S."/>
            <person name="Gross S."/>
            <person name="Guigo R."/>
            <person name="Gustafson E.A."/>
            <person name="Haerty W."/>
            <person name="Hahn M.W."/>
            <person name="Halligan D.L."/>
            <person name="Halpern A.L."/>
            <person name="Halter G.M."/>
            <person name="Han M.V."/>
            <person name="Heger A."/>
            <person name="Hillier L."/>
            <person name="Hinrichs A.S."/>
            <person name="Holmes I."/>
            <person name="Hoskins R.A."/>
            <person name="Hubisz M.J."/>
            <person name="Hultmark D."/>
            <person name="Huntley M.A."/>
            <person name="Jaffe D.B."/>
            <person name="Jagadeeshan S."/>
            <person name="Jeck W.R."/>
            <person name="Johnson J."/>
            <person name="Jones C.D."/>
            <person name="Jordan W.C."/>
            <person name="Karpen G.H."/>
            <person name="Kataoka E."/>
            <person name="Keightley P.D."/>
            <person name="Kheradpour P."/>
            <person name="Kirkness E.F."/>
            <person name="Koerich L.B."/>
            <person name="Kristiansen K."/>
            <person name="Kudrna D."/>
            <person name="Kulathinal R.J."/>
            <person name="Kumar S."/>
            <person name="Kwok R."/>
            <person name="Lander E."/>
            <person name="Langley C.H."/>
            <person name="Lapoint R."/>
            <person name="Lazzaro B.P."/>
            <person name="Lee S.J."/>
            <person name="Levesque L."/>
            <person name="Li R."/>
            <person name="Lin C.F."/>
            <person name="Lin M.F."/>
            <person name="Lindblad-Toh K."/>
            <person name="Llopart A."/>
            <person name="Long M."/>
            <person name="Low L."/>
            <person name="Lozovsky E."/>
            <person name="Lu J."/>
            <person name="Luo M."/>
            <person name="Machado C.A."/>
            <person name="Makalowski W."/>
            <person name="Marzo M."/>
            <person name="Matsuda M."/>
            <person name="Matzkin L."/>
            <person name="McAllister B."/>
            <person name="McBride C.S."/>
            <person name="McKernan B."/>
            <person name="McKernan K."/>
            <person name="Mendez-Lago M."/>
            <person name="Minx P."/>
            <person name="Mollenhauer M.U."/>
            <person name="Montooth K."/>
            <person name="Mount S.M."/>
            <person name="Mu X."/>
            <person name="Myers E."/>
            <person name="Negre B."/>
            <person name="Newfeld S."/>
            <person name="Nielsen R."/>
            <person name="Noor M.A."/>
            <person name="O'Grady P."/>
            <person name="Pachter L."/>
            <person name="Papaceit M."/>
            <person name="Parisi M.J."/>
            <person name="Parisi M."/>
            <person name="Parts L."/>
            <person name="Pedersen J.S."/>
            <person name="Pesole G."/>
            <person name="Phillippy A.M."/>
            <person name="Ponting C.P."/>
            <person name="Pop M."/>
            <person name="Porcelli D."/>
            <person name="Powell J.R."/>
            <person name="Prohaska S."/>
            <person name="Pruitt K."/>
            <person name="Puig M."/>
            <person name="Quesneville H."/>
            <person name="Ram K.R."/>
            <person name="Rand D."/>
            <person name="Rasmussen M.D."/>
            <person name="Reed L.K."/>
            <person name="Reenan R."/>
            <person name="Reily A."/>
            <person name="Remington K.A."/>
            <person name="Rieger T.T."/>
            <person name="Ritchie M.G."/>
            <person name="Robin C."/>
            <person name="Rogers Y.H."/>
            <person name="Rohde C."/>
            <person name="Rozas J."/>
            <person name="Rubenfield M.J."/>
            <person name="Ruiz A."/>
            <person name="Russo S."/>
            <person name="Salzberg S.L."/>
            <person name="Sanchez-Gracia A."/>
            <person name="Saranga D.J."/>
            <person name="Sato H."/>
            <person name="Schaeffer S.W."/>
            <person name="Schatz M.C."/>
            <person name="Schlenke T."/>
            <person name="Schwartz R."/>
            <person name="Segarra C."/>
            <person name="Singh R.S."/>
            <person name="Sirot L."/>
            <person name="Sirota M."/>
            <person name="Sisneros N.B."/>
            <person name="Smith C.D."/>
            <person name="Smith T.F."/>
            <person name="Spieth J."/>
            <person name="Stage D.E."/>
            <person name="Stark A."/>
            <person name="Stephan W."/>
            <person name="Strausberg R.L."/>
            <person name="Strempel S."/>
            <person name="Sturgill D."/>
            <person name="Sutton G."/>
            <person name="Sutton G.G."/>
            <person name="Tao W."/>
            <person name="Teichmann S."/>
            <person name="Tobari Y.N."/>
            <person name="Tomimura Y."/>
            <person name="Tsolas J.M."/>
            <person name="Valente V.L."/>
            <person name="Venter E."/>
            <person name="Venter J.C."/>
            <person name="Vicario S."/>
            <person name="Vieira F.G."/>
            <person name="Vilella A.J."/>
            <person name="Villasante A."/>
            <person name="Walenz B."/>
            <person name="Wang J."/>
            <person name="Wasserman M."/>
            <person name="Watts T."/>
            <person name="Wilson D."/>
            <person name="Wilson R.K."/>
            <person name="Wing R.A."/>
            <person name="Wolfner M.F."/>
            <person name="Wong A."/>
            <person name="Wong G.K."/>
            <person name="Wu C.I."/>
            <person name="Wu G."/>
            <person name="Yamamoto D."/>
            <person name="Yang H.P."/>
            <person name="Yang S.P."/>
            <person name="Yorke J.A."/>
            <person name="Yoshida K."/>
            <person name="Zdobnov E."/>
            <person name="Zhang P."/>
            <person name="Zhang Y."/>
            <person name="Zimin A.V."/>
            <person name="Baldwin J."/>
            <person name="Abdouelleil A."/>
            <person name="Abdulkadir J."/>
            <person name="Abebe A."/>
            <person name="Abera B."/>
            <person name="Abreu J."/>
            <person name="Acer S.C."/>
            <person name="Aftuck L."/>
            <person name="Alexander A."/>
            <person name="An P."/>
            <person name="Anderson E."/>
            <person name="Anderson S."/>
            <person name="Arachi H."/>
            <person name="Azer M."/>
            <person name="Bachantsang P."/>
            <person name="Barry A."/>
            <person name="Bayul T."/>
            <person name="Berlin A."/>
            <person name="Bessette D."/>
            <person name="Bloom T."/>
            <person name="Blye J."/>
            <person name="Boguslavskiy L."/>
            <person name="Bonnet C."/>
            <person name="Boukhgalter B."/>
            <person name="Bourzgui I."/>
            <person name="Brown A."/>
            <person name="Cahill P."/>
            <person name="Channer S."/>
            <person name="Cheshatsang Y."/>
            <person name="Chuda L."/>
            <person name="Citroen M."/>
            <person name="Collymore A."/>
            <person name="Cooke P."/>
            <person name="Costello M."/>
            <person name="D'Aco K."/>
            <person name="Daza R."/>
            <person name="De Haan G."/>
            <person name="DeGray S."/>
            <person name="DeMaso C."/>
            <person name="Dhargay N."/>
            <person name="Dooley K."/>
            <person name="Dooley E."/>
            <person name="Doricent M."/>
            <person name="Dorje P."/>
            <person name="Dorjee K."/>
            <person name="Dupes A."/>
            <person name="Elong R."/>
            <person name="Falk J."/>
            <person name="Farina A."/>
            <person name="Faro S."/>
            <person name="Ferguson D."/>
            <person name="Fisher S."/>
            <person name="Foley C.D."/>
            <person name="Franke A."/>
            <person name="Friedrich D."/>
            <person name="Gadbois L."/>
            <person name="Gearin G."/>
            <person name="Gearin C.R."/>
            <person name="Giannoukos G."/>
            <person name="Goode T."/>
            <person name="Graham J."/>
            <person name="Grandbois E."/>
            <person name="Grewal S."/>
            <person name="Gyaltsen K."/>
            <person name="Hafez N."/>
            <person name="Hagos B."/>
            <person name="Hall J."/>
            <person name="Henson C."/>
            <person name="Hollinger A."/>
            <person name="Honan T."/>
            <person name="Huard M.D."/>
            <person name="Hughes L."/>
            <person name="Hurhula B."/>
            <person name="Husby M.E."/>
            <person name="Kamat A."/>
            <person name="Kanga B."/>
            <person name="Kashin S."/>
            <person name="Khazanovich D."/>
            <person name="Kisner P."/>
            <person name="Lance K."/>
            <person name="Lara M."/>
            <person name="Lee W."/>
            <person name="Lennon N."/>
            <person name="Letendre F."/>
            <person name="LeVine R."/>
            <person name="Lipovsky A."/>
            <person name="Liu X."/>
            <person name="Liu J."/>
            <person name="Liu S."/>
            <person name="Lokyitsang T."/>
            <person name="Lokyitsang Y."/>
            <person name="Lubonja R."/>
            <person name="Lui A."/>
            <person name="MacDonald P."/>
            <person name="Magnisalis V."/>
            <person name="Maru K."/>
            <person name="Matthews C."/>
            <person name="McCusker W."/>
            <person name="McDonough S."/>
            <person name="Mehta T."/>
            <person name="Meldrim J."/>
            <person name="Meneus L."/>
            <person name="Mihai O."/>
            <person name="Mihalev A."/>
            <person name="Mihova T."/>
            <person name="Mittelman R."/>
            <person name="Mlenga V."/>
            <person name="Montmayeur A."/>
            <person name="Mulrain L."/>
            <person name="Navidi A."/>
            <person name="Naylor J."/>
            <person name="Negash T."/>
            <person name="Nguyen T."/>
            <person name="Nguyen N."/>
            <person name="Nicol R."/>
            <person name="Norbu C."/>
            <person name="Norbu N."/>
            <person name="Novod N."/>
            <person name="O'Neill B."/>
            <person name="Osman S."/>
            <person name="Markiewicz E."/>
            <person name="Oyono O.L."/>
            <person name="Patti C."/>
            <person name="Phunkhang P."/>
            <person name="Pierre F."/>
            <person name="Priest M."/>
            <person name="Raghuraman S."/>
            <person name="Rege F."/>
            <person name="Reyes R."/>
            <person name="Rise C."/>
            <person name="Rogov P."/>
            <person name="Ross K."/>
            <person name="Ryan E."/>
            <person name="Settipalli S."/>
            <person name="Shea T."/>
            <person name="Sherpa N."/>
            <person name="Shi L."/>
            <person name="Shih D."/>
            <person name="Sparrow T."/>
            <person name="Spaulding J."/>
            <person name="Stalker J."/>
            <person name="Stange-Thomann N."/>
            <person name="Stavropoulos S."/>
            <person name="Stone C."/>
            <person name="Strader C."/>
            <person name="Tesfaye S."/>
            <person name="Thomson T."/>
            <person name="Thoulutsang Y."/>
            <person name="Thoulutsang D."/>
            <person name="Topham K."/>
            <person name="Topping I."/>
            <person name="Tsamla T."/>
            <person name="Vassiliev H."/>
            <person name="Vo A."/>
            <person name="Wangchuk T."/>
            <person name="Wangdi T."/>
            <person name="Weiand M."/>
            <person name="Wilkinson J."/>
            <person name="Wilson A."/>
            <person name="Yadav S."/>
            <person name="Young G."/>
            <person name="Yu Q."/>
            <person name="Zembek L."/>
            <person name="Zhong D."/>
            <person name="Zimmer A."/>
            <person name="Zwirko Z."/>
            <person name="Jaffe D.B."/>
            <person name="Alvarez P."/>
            <person name="Brockman W."/>
            <person name="Butler J."/>
            <person name="Chin C."/>
            <person name="Gnerre S."/>
            <person name="Grabherr M."/>
            <person name="Kleber M."/>
            <person name="Mauceli E."/>
            <person name="MacCallum I."/>
        </authorList>
    </citation>
    <scope>NUCLEOTIDE SEQUENCE [LARGE SCALE GENOMIC DNA]</scope>
    <source>
        <strain evidence="3">white501</strain>
    </source>
</reference>
<gene>
    <name evidence="2" type="primary">Dsim\GD16723</name>
    <name evidence="2" type="ORF">Dsim_GD16723</name>
</gene>
<evidence type="ECO:0000313" key="3">
    <source>
        <dbReference type="Proteomes" id="UP000000304"/>
    </source>
</evidence>
<dbReference type="STRING" id="7240.B4R4S8"/>
<feature type="domain" description="MCM3-like winged helix" evidence="1">
    <location>
        <begin position="43"/>
        <end position="68"/>
    </location>
</feature>
<sequence length="68" mass="7540">MPAWASSRTICSACSARRANRAWRWPGSPRPSTLAARSRSPLGEIEAAVHRMTEDNQIMVADDIVFLI</sequence>
<dbReference type="Pfam" id="PF23191">
    <property type="entry name" value="WHD_MCM3_C"/>
    <property type="match status" value="1"/>
</dbReference>
<evidence type="ECO:0000313" key="2">
    <source>
        <dbReference type="EMBL" id="EDX17125.1"/>
    </source>
</evidence>
<dbReference type="HOGENOM" id="CLU_2796718_0_0_1"/>
<name>B4R4S8_DROSI</name>
<accession>B4R4S8</accession>
<organism evidence="2 3">
    <name type="scientific">Drosophila simulans</name>
    <name type="common">Fruit fly</name>
    <dbReference type="NCBI Taxonomy" id="7240"/>
    <lineage>
        <taxon>Eukaryota</taxon>
        <taxon>Metazoa</taxon>
        <taxon>Ecdysozoa</taxon>
        <taxon>Arthropoda</taxon>
        <taxon>Hexapoda</taxon>
        <taxon>Insecta</taxon>
        <taxon>Pterygota</taxon>
        <taxon>Neoptera</taxon>
        <taxon>Endopterygota</taxon>
        <taxon>Diptera</taxon>
        <taxon>Brachycera</taxon>
        <taxon>Muscomorpha</taxon>
        <taxon>Ephydroidea</taxon>
        <taxon>Drosophilidae</taxon>
        <taxon>Drosophila</taxon>
        <taxon>Sophophora</taxon>
    </lineage>
</organism>
<dbReference type="AlphaFoldDB" id="B4R4S8"/>
<dbReference type="EMBL" id="CM000366">
    <property type="protein sequence ID" value="EDX17125.1"/>
    <property type="molecule type" value="Genomic_DNA"/>
</dbReference>
<dbReference type="InterPro" id="IPR056575">
    <property type="entry name" value="WH_MCM3_C"/>
</dbReference>
<dbReference type="Proteomes" id="UP000000304">
    <property type="component" value="Chromosome X"/>
</dbReference>
<protein>
    <submittedName>
        <fullName evidence="2">GD16723</fullName>
    </submittedName>
</protein>
<proteinExistence type="predicted"/>